<accession>A0A1F4VP55</accession>
<gene>
    <name evidence="2" type="ORF">A3A70_00480</name>
</gene>
<dbReference type="AlphaFoldDB" id="A0A1F4VP55"/>
<dbReference type="Pfam" id="PF13399">
    <property type="entry name" value="LytR_C"/>
    <property type="match status" value="1"/>
</dbReference>
<dbReference type="EMBL" id="MEVK01000030">
    <property type="protein sequence ID" value="OGC58825.1"/>
    <property type="molecule type" value="Genomic_DNA"/>
</dbReference>
<proteinExistence type="predicted"/>
<dbReference type="STRING" id="1802627.A3A70_00480"/>
<dbReference type="PANTHER" id="PTHR33392">
    <property type="entry name" value="POLYISOPRENYL-TEICHOIC ACID--PEPTIDOGLYCAN TEICHOIC ACID TRANSFERASE TAGU"/>
    <property type="match status" value="1"/>
</dbReference>
<comment type="caution">
    <text evidence="2">The sequence shown here is derived from an EMBL/GenBank/DDBJ whole genome shotgun (WGS) entry which is preliminary data.</text>
</comment>
<evidence type="ECO:0000313" key="2">
    <source>
        <dbReference type="EMBL" id="OGC58825.1"/>
    </source>
</evidence>
<sequence length="331" mass="36604">MGLLLFLGSLLIGGAMLLILAFRTPFAKADSFGEIFTENSSKYTLLLMSVDSREGSSPHIESINLFSLNPQSKTAVMISIPSELKLNNLAEFGEISLSSLYAVGSGNDPDHTKSITTVSDTLENILAIPIDKYIITDQKGLKNIEDEANMELTWSNFNELLSLRELLRFPNLVTTLHSSLASDLSFQELTTLGKLLLSIREDKITKLELREEDFKEISILDRKLAGNVFDPQIYEERLSIQVLNGTTIPAQAQQASRLIQNMGGRVVDTGNTTDQNSERSYILVRNESSYTLSKISKVLGINTIRVYNSSYGIKDRADISVIVGLDTASKK</sequence>
<name>A0A1F4VP55_UNCKA</name>
<dbReference type="InterPro" id="IPR027381">
    <property type="entry name" value="LytR/CpsA/Psr_C"/>
</dbReference>
<dbReference type="Gene3D" id="3.40.630.190">
    <property type="entry name" value="LCP protein"/>
    <property type="match status" value="1"/>
</dbReference>
<dbReference type="Gene3D" id="3.30.70.2390">
    <property type="match status" value="1"/>
</dbReference>
<dbReference type="InterPro" id="IPR050922">
    <property type="entry name" value="LytR/CpsA/Psr_CW_biosynth"/>
</dbReference>
<evidence type="ECO:0000259" key="1">
    <source>
        <dbReference type="Pfam" id="PF13399"/>
    </source>
</evidence>
<dbReference type="PANTHER" id="PTHR33392:SF6">
    <property type="entry name" value="POLYISOPRENYL-TEICHOIC ACID--PEPTIDOGLYCAN TEICHOIC ACID TRANSFERASE TAGU"/>
    <property type="match status" value="1"/>
</dbReference>
<evidence type="ECO:0000313" key="3">
    <source>
        <dbReference type="Proteomes" id="UP000178964"/>
    </source>
</evidence>
<dbReference type="Proteomes" id="UP000178964">
    <property type="component" value="Unassembled WGS sequence"/>
</dbReference>
<reference evidence="2 3" key="1">
    <citation type="journal article" date="2016" name="Nat. Commun.">
        <title>Thousands of microbial genomes shed light on interconnected biogeochemical processes in an aquifer system.</title>
        <authorList>
            <person name="Anantharaman K."/>
            <person name="Brown C.T."/>
            <person name="Hug L.A."/>
            <person name="Sharon I."/>
            <person name="Castelle C.J."/>
            <person name="Probst A.J."/>
            <person name="Thomas B.C."/>
            <person name="Singh A."/>
            <person name="Wilkins M.J."/>
            <person name="Karaoz U."/>
            <person name="Brodie E.L."/>
            <person name="Williams K.H."/>
            <person name="Hubbard S.S."/>
            <person name="Banfield J.F."/>
        </authorList>
    </citation>
    <scope>NUCLEOTIDE SEQUENCE [LARGE SCALE GENOMIC DNA]</scope>
</reference>
<feature type="domain" description="LytR/CpsA/Psr regulator C-terminal" evidence="1">
    <location>
        <begin position="238"/>
        <end position="326"/>
    </location>
</feature>
<protein>
    <recommendedName>
        <fullName evidence="1">LytR/CpsA/Psr regulator C-terminal domain-containing protein</fullName>
    </recommendedName>
</protein>
<organism evidence="2 3">
    <name type="scientific">candidate division WWE3 bacterium RIFCSPLOWO2_01_FULL_42_11</name>
    <dbReference type="NCBI Taxonomy" id="1802627"/>
    <lineage>
        <taxon>Bacteria</taxon>
        <taxon>Katanobacteria</taxon>
    </lineage>
</organism>